<evidence type="ECO:0000256" key="5">
    <source>
        <dbReference type="ARBA" id="ARBA00022691"/>
    </source>
</evidence>
<proteinExistence type="inferred from homology"/>
<feature type="binding site" evidence="6">
    <location>
        <position position="99"/>
    </location>
    <ligand>
        <name>S-adenosyl-L-methionine</name>
        <dbReference type="ChEBI" id="CHEBI:59789"/>
    </ligand>
</feature>
<evidence type="ECO:0000256" key="3">
    <source>
        <dbReference type="ARBA" id="ARBA00022603"/>
    </source>
</evidence>
<dbReference type="GO" id="GO:0070475">
    <property type="term" value="P:rRNA base methylation"/>
    <property type="evidence" value="ECO:0007669"/>
    <property type="project" value="UniProtKB-UniRule"/>
</dbReference>
<keyword evidence="5 6" id="KW-0949">S-adenosyl-L-methionine</keyword>
<name>A0A7J5B2U0_9MICO</name>
<comment type="catalytic activity">
    <reaction evidence="6">
        <text>cytidine(1402) in 16S rRNA + S-adenosyl-L-methionine = N(4)-methylcytidine(1402) in 16S rRNA + S-adenosyl-L-homocysteine + H(+)</text>
        <dbReference type="Rhea" id="RHEA:42928"/>
        <dbReference type="Rhea" id="RHEA-COMP:10286"/>
        <dbReference type="Rhea" id="RHEA-COMP:10287"/>
        <dbReference type="ChEBI" id="CHEBI:15378"/>
        <dbReference type="ChEBI" id="CHEBI:57856"/>
        <dbReference type="ChEBI" id="CHEBI:59789"/>
        <dbReference type="ChEBI" id="CHEBI:74506"/>
        <dbReference type="ChEBI" id="CHEBI:82748"/>
        <dbReference type="EC" id="2.1.1.199"/>
    </reaction>
</comment>
<dbReference type="EMBL" id="WBJX01000002">
    <property type="protein sequence ID" value="KAB1638309.1"/>
    <property type="molecule type" value="Genomic_DNA"/>
</dbReference>
<dbReference type="InterPro" id="IPR023397">
    <property type="entry name" value="SAM-dep_MeTrfase_MraW_recog"/>
</dbReference>
<dbReference type="RefSeq" id="WP_151423390.1">
    <property type="nucleotide sequence ID" value="NZ_WBJX01000002.1"/>
</dbReference>
<protein>
    <recommendedName>
        <fullName evidence="6">Ribosomal RNA small subunit methyltransferase H</fullName>
        <ecNumber evidence="6">2.1.1.199</ecNumber>
    </recommendedName>
    <alternativeName>
        <fullName evidence="6">16S rRNA m(4)C1402 methyltransferase</fullName>
    </alternativeName>
    <alternativeName>
        <fullName evidence="6">rRNA (cytosine-N(4)-)-methyltransferase RsmH</fullName>
    </alternativeName>
</protein>
<feature type="binding site" evidence="6">
    <location>
        <position position="120"/>
    </location>
    <ligand>
        <name>S-adenosyl-L-methionine</name>
        <dbReference type="ChEBI" id="CHEBI:59789"/>
    </ligand>
</feature>
<organism evidence="7 8">
    <name type="scientific">Pseudoclavibacter terrae</name>
    <dbReference type="NCBI Taxonomy" id="1530195"/>
    <lineage>
        <taxon>Bacteria</taxon>
        <taxon>Bacillati</taxon>
        <taxon>Actinomycetota</taxon>
        <taxon>Actinomycetes</taxon>
        <taxon>Micrococcales</taxon>
        <taxon>Microbacteriaceae</taxon>
        <taxon>Pseudoclavibacter</taxon>
    </lineage>
</organism>
<dbReference type="PANTHER" id="PTHR11265:SF0">
    <property type="entry name" value="12S RRNA N4-METHYLCYTIDINE METHYLTRANSFERASE"/>
    <property type="match status" value="1"/>
</dbReference>
<keyword evidence="3 6" id="KW-0489">Methyltransferase</keyword>
<dbReference type="Pfam" id="PF01795">
    <property type="entry name" value="Methyltransf_5"/>
    <property type="match status" value="1"/>
</dbReference>
<gene>
    <name evidence="6 7" type="primary">rsmH</name>
    <name evidence="7" type="ORF">F8O03_07890</name>
</gene>
<dbReference type="AlphaFoldDB" id="A0A7J5B2U0"/>
<comment type="caution">
    <text evidence="7">The sequence shown here is derived from an EMBL/GenBank/DDBJ whole genome shotgun (WGS) entry which is preliminary data.</text>
</comment>
<keyword evidence="6" id="KW-0963">Cytoplasm</keyword>
<feature type="binding site" evidence="6">
    <location>
        <position position="72"/>
    </location>
    <ligand>
        <name>S-adenosyl-L-methionine</name>
        <dbReference type="ChEBI" id="CHEBI:59789"/>
    </ligand>
</feature>
<dbReference type="SUPFAM" id="SSF53335">
    <property type="entry name" value="S-adenosyl-L-methionine-dependent methyltransferases"/>
    <property type="match status" value="1"/>
</dbReference>
<dbReference type="HAMAP" id="MF_01007">
    <property type="entry name" value="16SrRNA_methyltr_H"/>
    <property type="match status" value="1"/>
</dbReference>
<feature type="binding site" evidence="6">
    <location>
        <position position="127"/>
    </location>
    <ligand>
        <name>S-adenosyl-L-methionine</name>
        <dbReference type="ChEBI" id="CHEBI:59789"/>
    </ligand>
</feature>
<dbReference type="GO" id="GO:0071424">
    <property type="term" value="F:rRNA (cytosine-N4-)-methyltransferase activity"/>
    <property type="evidence" value="ECO:0007669"/>
    <property type="project" value="UniProtKB-UniRule"/>
</dbReference>
<evidence type="ECO:0000256" key="1">
    <source>
        <dbReference type="ARBA" id="ARBA00010396"/>
    </source>
</evidence>
<evidence type="ECO:0000256" key="2">
    <source>
        <dbReference type="ARBA" id="ARBA00022552"/>
    </source>
</evidence>
<evidence type="ECO:0000313" key="8">
    <source>
        <dbReference type="Proteomes" id="UP000490386"/>
    </source>
</evidence>
<dbReference type="GO" id="GO:0005737">
    <property type="term" value="C:cytoplasm"/>
    <property type="evidence" value="ECO:0007669"/>
    <property type="project" value="UniProtKB-SubCell"/>
</dbReference>
<keyword evidence="4 6" id="KW-0808">Transferase</keyword>
<dbReference type="InterPro" id="IPR002903">
    <property type="entry name" value="RsmH"/>
</dbReference>
<dbReference type="Gene3D" id="3.40.50.150">
    <property type="entry name" value="Vaccinia Virus protein VP39"/>
    <property type="match status" value="1"/>
</dbReference>
<evidence type="ECO:0000313" key="7">
    <source>
        <dbReference type="EMBL" id="KAB1638309.1"/>
    </source>
</evidence>
<dbReference type="SUPFAM" id="SSF81799">
    <property type="entry name" value="Putative methyltransferase TM0872, insert domain"/>
    <property type="match status" value="1"/>
</dbReference>
<comment type="subcellular location">
    <subcellularLocation>
        <location evidence="6">Cytoplasm</location>
    </subcellularLocation>
</comment>
<feature type="binding site" evidence="6">
    <location>
        <begin position="53"/>
        <end position="55"/>
    </location>
    <ligand>
        <name>S-adenosyl-L-methionine</name>
        <dbReference type="ChEBI" id="CHEBI:59789"/>
    </ligand>
</feature>
<keyword evidence="2 6" id="KW-0698">rRNA processing</keyword>
<dbReference type="PANTHER" id="PTHR11265">
    <property type="entry name" value="S-ADENOSYL-METHYLTRANSFERASE MRAW"/>
    <property type="match status" value="1"/>
</dbReference>
<dbReference type="NCBIfam" id="TIGR00006">
    <property type="entry name" value="16S rRNA (cytosine(1402)-N(4))-methyltransferase RsmH"/>
    <property type="match status" value="1"/>
</dbReference>
<reference evidence="7 8" key="1">
    <citation type="submission" date="2019-09" db="EMBL/GenBank/DDBJ databases">
        <title>Phylogeny of genus Pseudoclavibacter and closely related genus.</title>
        <authorList>
            <person name="Li Y."/>
        </authorList>
    </citation>
    <scope>NUCLEOTIDE SEQUENCE [LARGE SCALE GENOMIC DNA]</scope>
    <source>
        <strain evidence="7 8">THG-MD12</strain>
    </source>
</reference>
<comment type="similarity">
    <text evidence="1 6">Belongs to the methyltransferase superfamily. RsmH family.</text>
</comment>
<dbReference type="Gene3D" id="1.10.150.170">
    <property type="entry name" value="Putative methyltransferase TM0872, insert domain"/>
    <property type="match status" value="1"/>
</dbReference>
<dbReference type="InterPro" id="IPR029063">
    <property type="entry name" value="SAM-dependent_MTases_sf"/>
</dbReference>
<dbReference type="PIRSF" id="PIRSF004486">
    <property type="entry name" value="MraW"/>
    <property type="match status" value="1"/>
</dbReference>
<evidence type="ECO:0000256" key="4">
    <source>
        <dbReference type="ARBA" id="ARBA00022679"/>
    </source>
</evidence>
<dbReference type="Proteomes" id="UP000490386">
    <property type="component" value="Unassembled WGS sequence"/>
</dbReference>
<sequence>MTENNQNAQDSGGSERDPATLHTPVLLERCVELLAPALQNPGSIYVDATLGMGGHSEAVLDRCPNARLVGFDRDSEALGLAGRRLARFGDRVTLVHAVYDEFESSLDELGIDTVDAVLFDLGVSSLQLDEASRGFSYIQDAPLDMRMDATAGVTAAEIVASYGEEELKELFYRYGDEKLAPRYASWIVRERAQAPIETTGQLVDVLQRATPAAKRDAGHPAKRVFQALRIEVNAELGALERALPQALERVVVGGRVVVEAYQSLEDRFVKRLFEAKTTSTAPSGLPVELPEHKPEFSRLVRGAERAGAAEGENNPRALPVRLRAVERVRSPRT</sequence>
<evidence type="ECO:0000256" key="6">
    <source>
        <dbReference type="HAMAP-Rule" id="MF_01007"/>
    </source>
</evidence>
<dbReference type="OrthoDB" id="9806637at2"/>
<comment type="function">
    <text evidence="6">Specifically methylates the N4 position of cytidine in position 1402 (C1402) of 16S rRNA.</text>
</comment>
<accession>A0A7J5B2U0</accession>
<keyword evidence="8" id="KW-1185">Reference proteome</keyword>
<dbReference type="EC" id="2.1.1.199" evidence="6"/>